<protein>
    <submittedName>
        <fullName evidence="2">Hydrolase or acyltransferase of alpha/beta superfamily</fullName>
    </submittedName>
</protein>
<dbReference type="SUPFAM" id="SSF53474">
    <property type="entry name" value="alpha/beta-Hydrolases"/>
    <property type="match status" value="1"/>
</dbReference>
<keyword evidence="2" id="KW-0378">Hydrolase</keyword>
<dbReference type="Gene3D" id="3.40.50.1820">
    <property type="entry name" value="alpha/beta hydrolase"/>
    <property type="match status" value="1"/>
</dbReference>
<sequence length="294" mass="30578">MSGVREPDRLGSHTLRDGRRLAWAEWGPSDGGPVLLCPGAATGRSLGFGGDDVDTLGVRLVSLDRPGLGASDPAPGRTLTDWASDVSEVIEALELTTASGGRPSMVGFSQGAPFALACAAAGLVSAVALVSPTDELAAPAIVELLPPQVRDLITMATTDPAAAEASFAGFADATSMREMVTQMSGPVDRAVYTAPEFDAAYRRALAEGFAQGPAGYARDTLLSMSRWPFDPAEITVPVTLWFGAHDTNPTHSPDLGRTLAERLPNAQRSELPDEGGSLLWKRAGEILRGVVGAG</sequence>
<evidence type="ECO:0000313" key="2">
    <source>
        <dbReference type="EMBL" id="AOS64712.1"/>
    </source>
</evidence>
<dbReference type="GO" id="GO:0016787">
    <property type="term" value="F:hydrolase activity"/>
    <property type="evidence" value="ECO:0007669"/>
    <property type="project" value="UniProtKB-KW"/>
</dbReference>
<dbReference type="PANTHER" id="PTHR45763:SF46">
    <property type="entry name" value="AB HYDROLASE-1 DOMAIN-CONTAINING PROTEIN"/>
    <property type="match status" value="1"/>
</dbReference>
<feature type="domain" description="AB hydrolase-1" evidence="1">
    <location>
        <begin position="34"/>
        <end position="273"/>
    </location>
</feature>
<dbReference type="AlphaFoldDB" id="A0AAC9N049"/>
<dbReference type="KEGG" id="ahm:TL08_19605"/>
<dbReference type="InterPro" id="IPR000073">
    <property type="entry name" value="AB_hydrolase_1"/>
</dbReference>
<dbReference type="Pfam" id="PF12697">
    <property type="entry name" value="Abhydrolase_6"/>
    <property type="match status" value="1"/>
</dbReference>
<dbReference type="Proteomes" id="UP000095210">
    <property type="component" value="Chromosome"/>
</dbReference>
<organism evidence="2 3">
    <name type="scientific">Actinoalloteichus hymeniacidonis</name>
    <dbReference type="NCBI Taxonomy" id="340345"/>
    <lineage>
        <taxon>Bacteria</taxon>
        <taxon>Bacillati</taxon>
        <taxon>Actinomycetota</taxon>
        <taxon>Actinomycetes</taxon>
        <taxon>Pseudonocardiales</taxon>
        <taxon>Pseudonocardiaceae</taxon>
        <taxon>Actinoalloteichus</taxon>
    </lineage>
</organism>
<name>A0AAC9N049_9PSEU</name>
<evidence type="ECO:0000313" key="3">
    <source>
        <dbReference type="Proteomes" id="UP000095210"/>
    </source>
</evidence>
<accession>A0AAC9N049</accession>
<keyword evidence="2" id="KW-0012">Acyltransferase</keyword>
<keyword evidence="2" id="KW-0808">Transferase</keyword>
<dbReference type="PANTHER" id="PTHR45763">
    <property type="entry name" value="HYDROLASE, ALPHA/BETA FOLD FAMILY PROTEIN, EXPRESSED-RELATED"/>
    <property type="match status" value="1"/>
</dbReference>
<keyword evidence="3" id="KW-1185">Reference proteome</keyword>
<dbReference type="InterPro" id="IPR029058">
    <property type="entry name" value="AB_hydrolase_fold"/>
</dbReference>
<dbReference type="EMBL" id="CP014859">
    <property type="protein sequence ID" value="AOS64712.1"/>
    <property type="molecule type" value="Genomic_DNA"/>
</dbReference>
<gene>
    <name evidence="2" type="ORF">TL08_19605</name>
</gene>
<reference evidence="3" key="1">
    <citation type="submission" date="2016-03" db="EMBL/GenBank/DDBJ databases">
        <title>Complete genome sequence of the type strain Actinoalloteichus hymeniacidonis DSM 45092.</title>
        <authorList>
            <person name="Schaffert L."/>
            <person name="Albersmeier A."/>
            <person name="Winkler A."/>
            <person name="Kalinowski J."/>
            <person name="Zotchev S."/>
            <person name="Ruckert C."/>
        </authorList>
    </citation>
    <scope>NUCLEOTIDE SEQUENCE [LARGE SCALE GENOMIC DNA]</scope>
    <source>
        <strain evidence="3">HPA177(T) (DSM 45092(T))</strain>
    </source>
</reference>
<evidence type="ECO:0000259" key="1">
    <source>
        <dbReference type="Pfam" id="PF12697"/>
    </source>
</evidence>
<proteinExistence type="predicted"/>
<dbReference type="GO" id="GO:0016746">
    <property type="term" value="F:acyltransferase activity"/>
    <property type="evidence" value="ECO:0007669"/>
    <property type="project" value="UniProtKB-KW"/>
</dbReference>